<dbReference type="PANTHER" id="PTHR15830">
    <property type="entry name" value="TELOMERE LENGTH REGULATION PROTEIN TEL2 FAMILY MEMBER"/>
    <property type="match status" value="1"/>
</dbReference>
<dbReference type="AlphaFoldDB" id="A0A8B9MKM2"/>
<dbReference type="GO" id="GO:0051083">
    <property type="term" value="P:'de novo' cotranslational protein folding"/>
    <property type="evidence" value="ECO:0007669"/>
    <property type="project" value="TreeGrafter"/>
</dbReference>
<keyword evidence="2" id="KW-1185">Reference proteome</keyword>
<dbReference type="Proteomes" id="UP000694541">
    <property type="component" value="Unplaced"/>
</dbReference>
<protein>
    <submittedName>
        <fullName evidence="1">Telomere maintenance 2</fullName>
    </submittedName>
</protein>
<sequence>AGAMAATLERALREAVAALERGGDGAAAALGAVRAALAAPGGPATLGERERALFGAFLRSLARAPLASRPEGVWQGCFLEGPPGLALCVLLEALASPGSVRFRLGGRLPRFLQEGRISALMWEVCQQQAHAGSPELQEALLNKIVCLPDHVSNKLQGKNPAVFFPQNYFPLLGGAIIQVLQKISDSLRGKIAGHLCYRGEEILSVLVPCLTDLTKSDCIWQRICWRLVECVPDRWMEAVVLGFVQRASGADVLSRLLGNLVVKNKKAQFVVTQKVLLLQYCHTITYVWKRPISKLLTSMMEGVKCHLDSNLPQIRRLGMIVIVNNIQARSDQVLLLNIGTKITYGTDCYTP</sequence>
<dbReference type="Ensembl" id="ENSANIT00000010928.1">
    <property type="protein sequence ID" value="ENSANIP00000010555.1"/>
    <property type="gene ID" value="ENSANIG00000007145.1"/>
</dbReference>
<reference evidence="1" key="1">
    <citation type="submission" date="2025-08" db="UniProtKB">
        <authorList>
            <consortium name="Ensembl"/>
        </authorList>
    </citation>
    <scope>IDENTIFICATION</scope>
</reference>
<dbReference type="PANTHER" id="PTHR15830:SF10">
    <property type="entry name" value="TELOMERE LENGTH REGULATION PROTEIN TEL2 HOMOLOG"/>
    <property type="match status" value="1"/>
</dbReference>
<dbReference type="GO" id="GO:0005829">
    <property type="term" value="C:cytosol"/>
    <property type="evidence" value="ECO:0007669"/>
    <property type="project" value="TreeGrafter"/>
</dbReference>
<dbReference type="GO" id="GO:0051879">
    <property type="term" value="F:Hsp90 protein binding"/>
    <property type="evidence" value="ECO:0007669"/>
    <property type="project" value="TreeGrafter"/>
</dbReference>
<name>A0A8B9MKM2_9AVES</name>
<evidence type="ECO:0000313" key="1">
    <source>
        <dbReference type="Ensembl" id="ENSANIP00000010555.1"/>
    </source>
</evidence>
<accession>A0A8B9MKM2</accession>
<evidence type="ECO:0000313" key="2">
    <source>
        <dbReference type="Proteomes" id="UP000694541"/>
    </source>
</evidence>
<proteinExistence type="predicted"/>
<dbReference type="GO" id="GO:0042162">
    <property type="term" value="F:telomeric DNA binding"/>
    <property type="evidence" value="ECO:0007669"/>
    <property type="project" value="TreeGrafter"/>
</dbReference>
<organism evidence="1 2">
    <name type="scientific">Accipiter nisus</name>
    <name type="common">Eurasian sparrowhawk</name>
    <dbReference type="NCBI Taxonomy" id="211598"/>
    <lineage>
        <taxon>Eukaryota</taxon>
        <taxon>Metazoa</taxon>
        <taxon>Chordata</taxon>
        <taxon>Craniata</taxon>
        <taxon>Vertebrata</taxon>
        <taxon>Euteleostomi</taxon>
        <taxon>Archelosauria</taxon>
        <taxon>Archosauria</taxon>
        <taxon>Dinosauria</taxon>
        <taxon>Saurischia</taxon>
        <taxon>Theropoda</taxon>
        <taxon>Coelurosauria</taxon>
        <taxon>Aves</taxon>
        <taxon>Neognathae</taxon>
        <taxon>Neoaves</taxon>
        <taxon>Telluraves</taxon>
        <taxon>Accipitrimorphae</taxon>
        <taxon>Accipitriformes</taxon>
        <taxon>Accipitridae</taxon>
        <taxon>Accipitrinae</taxon>
        <taxon>Accipiter</taxon>
    </lineage>
</organism>
<reference evidence="1" key="2">
    <citation type="submission" date="2025-09" db="UniProtKB">
        <authorList>
            <consortium name="Ensembl"/>
        </authorList>
    </citation>
    <scope>IDENTIFICATION</scope>
</reference>
<dbReference type="InterPro" id="IPR051970">
    <property type="entry name" value="TEL2_Regulation"/>
</dbReference>